<dbReference type="GO" id="GO:0030976">
    <property type="term" value="F:thiamine pyrophosphate binding"/>
    <property type="evidence" value="ECO:0007669"/>
    <property type="project" value="InterPro"/>
</dbReference>
<dbReference type="GO" id="GO:0005948">
    <property type="term" value="C:acetolactate synthase complex"/>
    <property type="evidence" value="ECO:0007669"/>
    <property type="project" value="TreeGrafter"/>
</dbReference>
<evidence type="ECO:0000256" key="2">
    <source>
        <dbReference type="ARBA" id="ARBA00023052"/>
    </source>
</evidence>
<dbReference type="GO" id="GO:0000287">
    <property type="term" value="F:magnesium ion binding"/>
    <property type="evidence" value="ECO:0007669"/>
    <property type="project" value="InterPro"/>
</dbReference>
<dbReference type="Pfam" id="PF02776">
    <property type="entry name" value="TPP_enzyme_N"/>
    <property type="match status" value="1"/>
</dbReference>
<proteinExistence type="inferred from homology"/>
<protein>
    <recommendedName>
        <fullName evidence="9">Acetolactate synthase</fullName>
    </recommendedName>
</protein>
<keyword evidence="2 3" id="KW-0786">Thiamine pyrophosphate</keyword>
<accession>A0A1G2L4F5</accession>
<dbReference type="Proteomes" id="UP000177982">
    <property type="component" value="Unassembled WGS sequence"/>
</dbReference>
<name>A0A1G2L4F5_9BACT</name>
<dbReference type="SUPFAM" id="SSF52518">
    <property type="entry name" value="Thiamin diphosphate-binding fold (THDP-binding)"/>
    <property type="match status" value="2"/>
</dbReference>
<evidence type="ECO:0008006" key="9">
    <source>
        <dbReference type="Google" id="ProtNLM"/>
    </source>
</evidence>
<dbReference type="InterPro" id="IPR029035">
    <property type="entry name" value="DHS-like_NAD/FAD-binding_dom"/>
</dbReference>
<dbReference type="GO" id="GO:0009099">
    <property type="term" value="P:L-valine biosynthetic process"/>
    <property type="evidence" value="ECO:0007669"/>
    <property type="project" value="TreeGrafter"/>
</dbReference>
<feature type="domain" description="Thiamine pyrophosphate enzyme N-terminal TPP-binding" evidence="6">
    <location>
        <begin position="1"/>
        <end position="124"/>
    </location>
</feature>
<feature type="domain" description="Thiamine pyrophosphate enzyme central" evidence="4">
    <location>
        <begin position="197"/>
        <end position="333"/>
    </location>
</feature>
<dbReference type="InterPro" id="IPR012001">
    <property type="entry name" value="Thiamin_PyroP_enz_TPP-bd_dom"/>
</dbReference>
<dbReference type="EMBL" id="MHQO01000032">
    <property type="protein sequence ID" value="OHA06394.1"/>
    <property type="molecule type" value="Genomic_DNA"/>
</dbReference>
<evidence type="ECO:0000259" key="6">
    <source>
        <dbReference type="Pfam" id="PF02776"/>
    </source>
</evidence>
<dbReference type="PROSITE" id="PS51257">
    <property type="entry name" value="PROKAR_LIPOPROTEIN"/>
    <property type="match status" value="1"/>
</dbReference>
<dbReference type="Pfam" id="PF00205">
    <property type="entry name" value="TPP_enzyme_M"/>
    <property type="match status" value="1"/>
</dbReference>
<evidence type="ECO:0000256" key="3">
    <source>
        <dbReference type="RuleBase" id="RU362132"/>
    </source>
</evidence>
<dbReference type="PANTHER" id="PTHR18968:SF142">
    <property type="entry name" value="ACETOLACTATE SYNTHASE"/>
    <property type="match status" value="1"/>
</dbReference>
<dbReference type="Gene3D" id="3.40.50.970">
    <property type="match status" value="2"/>
</dbReference>
<dbReference type="InterPro" id="IPR011766">
    <property type="entry name" value="TPP_enzyme_TPP-bd"/>
</dbReference>
<gene>
    <name evidence="7" type="ORF">A2934_03535</name>
</gene>
<dbReference type="InterPro" id="IPR045229">
    <property type="entry name" value="TPP_enz"/>
</dbReference>
<evidence type="ECO:0000256" key="1">
    <source>
        <dbReference type="ARBA" id="ARBA00007812"/>
    </source>
</evidence>
<dbReference type="AlphaFoldDB" id="A0A1G2L4F5"/>
<evidence type="ECO:0000313" key="7">
    <source>
        <dbReference type="EMBL" id="OHA06394.1"/>
    </source>
</evidence>
<comment type="similarity">
    <text evidence="1 3">Belongs to the TPP enzyme family.</text>
</comment>
<dbReference type="GO" id="GO:0003984">
    <property type="term" value="F:acetolactate synthase activity"/>
    <property type="evidence" value="ECO:0007669"/>
    <property type="project" value="TreeGrafter"/>
</dbReference>
<dbReference type="SUPFAM" id="SSF52467">
    <property type="entry name" value="DHS-like NAD/FAD-binding domain"/>
    <property type="match status" value="1"/>
</dbReference>
<comment type="caution">
    <text evidence="7">The sequence shown here is derived from an EMBL/GenBank/DDBJ whole genome shotgun (WGS) entry which is preliminary data.</text>
</comment>
<organism evidence="7 8">
    <name type="scientific">Candidatus Sungbacteria bacterium RIFCSPLOWO2_01_FULL_47_10</name>
    <dbReference type="NCBI Taxonomy" id="1802276"/>
    <lineage>
        <taxon>Bacteria</taxon>
        <taxon>Candidatus Sungiibacteriota</taxon>
    </lineage>
</organism>
<dbReference type="GO" id="GO:0009097">
    <property type="term" value="P:isoleucine biosynthetic process"/>
    <property type="evidence" value="ECO:0007669"/>
    <property type="project" value="TreeGrafter"/>
</dbReference>
<evidence type="ECO:0000259" key="5">
    <source>
        <dbReference type="Pfam" id="PF02775"/>
    </source>
</evidence>
<sequence length="617" mass="67937">MKLSDYLVQYLVDKGIHHAFLVIGGACAHIVDSLGKNKDMQYVCFQHEQAAAMAVDAYSRVTKNTGVAVATSGPGATNLITGMCCLWFDSIPGIFITGQVNAHETKGERKVRQIGFQETDIVEMVRPITKYAVMVTDPKTIKHHLDKAFHEALSGRPGPVLIDIPLDVQHADVDPDTLEGFTPNKEKDNFSLLRANVKKAIELLRQAKRPVIICGMGIKIAGAVNEFRSLAEALGVPIISTWSGLDILPHGHPLYFGQFGVYGNRGSNFLVQNSDLVLAIGSRLDTRQISGNGKSFARGAKKIVVDVDESELKKGITAIDMPIVADAGDFIRAFAEETGNCAVMPDISEWVEQCGSWKKKYPSVLPEYYAQKKFVNPYVFVKTLSEELGSGDVIVADEGGNLVWAVQAFEVKEGQEFFSAFAHSPMGYSFPASIGAYFALQLRSGRAGPKRRVVCLDGDGGFQMNIQEFQTIKNYNVPVKIFILNNNAYGIIKQFQEIYFDGRYTGTTNDSGYTAPDFVKVAEAYGISAVRISGHDELREKIRSILDAEGPVLCDVMLDESQKLIPKLVADRTPEGKYISKPLEDMAPFLPRDEFMKNMIIDPVPESLPQEKSSEIN</sequence>
<dbReference type="GO" id="GO:0050660">
    <property type="term" value="F:flavin adenine dinucleotide binding"/>
    <property type="evidence" value="ECO:0007669"/>
    <property type="project" value="TreeGrafter"/>
</dbReference>
<dbReference type="InterPro" id="IPR012000">
    <property type="entry name" value="Thiamin_PyroP_enz_cen_dom"/>
</dbReference>
<evidence type="ECO:0000259" key="4">
    <source>
        <dbReference type="Pfam" id="PF00205"/>
    </source>
</evidence>
<evidence type="ECO:0000313" key="8">
    <source>
        <dbReference type="Proteomes" id="UP000177982"/>
    </source>
</evidence>
<reference evidence="7 8" key="1">
    <citation type="journal article" date="2016" name="Nat. Commun.">
        <title>Thousands of microbial genomes shed light on interconnected biogeochemical processes in an aquifer system.</title>
        <authorList>
            <person name="Anantharaman K."/>
            <person name="Brown C.T."/>
            <person name="Hug L.A."/>
            <person name="Sharon I."/>
            <person name="Castelle C.J."/>
            <person name="Probst A.J."/>
            <person name="Thomas B.C."/>
            <person name="Singh A."/>
            <person name="Wilkins M.J."/>
            <person name="Karaoz U."/>
            <person name="Brodie E.L."/>
            <person name="Williams K.H."/>
            <person name="Hubbard S.S."/>
            <person name="Banfield J.F."/>
        </authorList>
    </citation>
    <scope>NUCLEOTIDE SEQUENCE [LARGE SCALE GENOMIC DNA]</scope>
</reference>
<dbReference type="CDD" id="cd07035">
    <property type="entry name" value="TPP_PYR_POX_like"/>
    <property type="match status" value="1"/>
</dbReference>
<dbReference type="FunFam" id="3.40.50.970:FF:000007">
    <property type="entry name" value="Acetolactate synthase"/>
    <property type="match status" value="1"/>
</dbReference>
<dbReference type="InterPro" id="IPR029061">
    <property type="entry name" value="THDP-binding"/>
</dbReference>
<dbReference type="Pfam" id="PF02775">
    <property type="entry name" value="TPP_enzyme_C"/>
    <property type="match status" value="1"/>
</dbReference>
<dbReference type="Gene3D" id="3.40.50.1220">
    <property type="entry name" value="TPP-binding domain"/>
    <property type="match status" value="1"/>
</dbReference>
<feature type="domain" description="Thiamine pyrophosphate enzyme TPP-binding" evidence="5">
    <location>
        <begin position="399"/>
        <end position="556"/>
    </location>
</feature>
<dbReference type="PANTHER" id="PTHR18968">
    <property type="entry name" value="THIAMINE PYROPHOSPHATE ENZYMES"/>
    <property type="match status" value="1"/>
</dbReference>